<feature type="region of interest" description="Disordered" evidence="1">
    <location>
        <begin position="144"/>
        <end position="211"/>
    </location>
</feature>
<name>A0ABZ1FH39_9ACTN</name>
<evidence type="ECO:0000256" key="1">
    <source>
        <dbReference type="SAM" id="MobiDB-lite"/>
    </source>
</evidence>
<reference evidence="2 3" key="1">
    <citation type="submission" date="2022-10" db="EMBL/GenBank/DDBJ databases">
        <title>The complete genomes of actinobacterial strains from the NBC collection.</title>
        <authorList>
            <person name="Joergensen T.S."/>
            <person name="Alvarez Arevalo M."/>
            <person name="Sterndorff E.B."/>
            <person name="Faurdal D."/>
            <person name="Vuksanovic O."/>
            <person name="Mourched A.-S."/>
            <person name="Charusanti P."/>
            <person name="Shaw S."/>
            <person name="Blin K."/>
            <person name="Weber T."/>
        </authorList>
    </citation>
    <scope>NUCLEOTIDE SEQUENCE [LARGE SCALE GENOMIC DNA]</scope>
    <source>
        <strain evidence="2 3">NBC 01774</strain>
    </source>
</reference>
<evidence type="ECO:0008006" key="4">
    <source>
        <dbReference type="Google" id="ProtNLM"/>
    </source>
</evidence>
<dbReference type="RefSeq" id="WP_326619247.1">
    <property type="nucleotide sequence ID" value="NZ_CP109106.1"/>
</dbReference>
<feature type="compositionally biased region" description="Low complexity" evidence="1">
    <location>
        <begin position="155"/>
        <end position="165"/>
    </location>
</feature>
<protein>
    <recommendedName>
        <fullName evidence="4">Heparin-binding hemagglutinin</fullName>
    </recommendedName>
</protein>
<evidence type="ECO:0000313" key="3">
    <source>
        <dbReference type="Proteomes" id="UP001344251"/>
    </source>
</evidence>
<accession>A0ABZ1FH39</accession>
<proteinExistence type="predicted"/>
<gene>
    <name evidence="2" type="ORF">OG863_18075</name>
</gene>
<dbReference type="Proteomes" id="UP001344251">
    <property type="component" value="Chromosome"/>
</dbReference>
<keyword evidence="3" id="KW-1185">Reference proteome</keyword>
<dbReference type="EMBL" id="CP109106">
    <property type="protein sequence ID" value="WSB69706.1"/>
    <property type="molecule type" value="Genomic_DNA"/>
</dbReference>
<organism evidence="2 3">
    <name type="scientific">Streptomyces decoyicus</name>
    <dbReference type="NCBI Taxonomy" id="249567"/>
    <lineage>
        <taxon>Bacteria</taxon>
        <taxon>Bacillati</taxon>
        <taxon>Actinomycetota</taxon>
        <taxon>Actinomycetes</taxon>
        <taxon>Kitasatosporales</taxon>
        <taxon>Streptomycetaceae</taxon>
        <taxon>Streptomyces</taxon>
    </lineage>
</organism>
<evidence type="ECO:0000313" key="2">
    <source>
        <dbReference type="EMBL" id="WSB69706.1"/>
    </source>
</evidence>
<sequence length="211" mass="22327">MAINTDDLRKALSDATPLYALAGTVDLAAEKLGEVPQFVEKIRVEAPKRFESVRSTDPKDVQALVTKQAKDARDKLTELLGSLDGDLKKVRDQAQELALQGVGRAAEAVVRTREGYEELAERGRGAVATWRGEAADQVEDLAVAIEPEPAPKSAPKPAVKSAPKPQTANGAKADTKATPSTQPKPAAPKKPVAQRKPATAPAKKSTPPSAK</sequence>
<feature type="compositionally biased region" description="Low complexity" evidence="1">
    <location>
        <begin position="176"/>
        <end position="211"/>
    </location>
</feature>